<evidence type="ECO:0000313" key="3">
    <source>
        <dbReference type="Proteomes" id="UP000250140"/>
    </source>
</evidence>
<keyword evidence="1" id="KW-0732">Signal</keyword>
<evidence type="ECO:0000256" key="1">
    <source>
        <dbReference type="SAM" id="SignalP"/>
    </source>
</evidence>
<feature type="signal peptide" evidence="1">
    <location>
        <begin position="1"/>
        <end position="21"/>
    </location>
</feature>
<proteinExistence type="predicted"/>
<evidence type="ECO:0000313" key="2">
    <source>
        <dbReference type="EMBL" id="OCL12871.1"/>
    </source>
</evidence>
<dbReference type="Proteomes" id="UP000250140">
    <property type="component" value="Unassembled WGS sequence"/>
</dbReference>
<name>A0A8E2F948_9PEZI</name>
<sequence>MGNEGSLRLCFVRWFAHWCLSVGPQIPSSLLDSHHTLYHGEPLQVPRLLRRDGGGGEGGGGGGPGLARVQLVPLASVGAQVWLCQACTDGAHNKADGMAMPNPMWNMTRLLTCPPRSRPTATPKSRLTILSRNPYLSAAIILAFAALPFDSLVPFCHA</sequence>
<dbReference type="EMBL" id="KV748818">
    <property type="protein sequence ID" value="OCL12871.1"/>
    <property type="molecule type" value="Genomic_DNA"/>
</dbReference>
<protein>
    <submittedName>
        <fullName evidence="2">Uncharacterized protein</fullName>
    </submittedName>
</protein>
<accession>A0A8E2F948</accession>
<reference evidence="2 3" key="1">
    <citation type="journal article" date="2016" name="Nat. Commun.">
        <title>Ectomycorrhizal ecology is imprinted in the genome of the dominant symbiotic fungus Cenococcum geophilum.</title>
        <authorList>
            <consortium name="DOE Joint Genome Institute"/>
            <person name="Peter M."/>
            <person name="Kohler A."/>
            <person name="Ohm R.A."/>
            <person name="Kuo A."/>
            <person name="Krutzmann J."/>
            <person name="Morin E."/>
            <person name="Arend M."/>
            <person name="Barry K.W."/>
            <person name="Binder M."/>
            <person name="Choi C."/>
            <person name="Clum A."/>
            <person name="Copeland A."/>
            <person name="Grisel N."/>
            <person name="Haridas S."/>
            <person name="Kipfer T."/>
            <person name="LaButti K."/>
            <person name="Lindquist E."/>
            <person name="Lipzen A."/>
            <person name="Maire R."/>
            <person name="Meier B."/>
            <person name="Mihaltcheva S."/>
            <person name="Molinier V."/>
            <person name="Murat C."/>
            <person name="Poggeler S."/>
            <person name="Quandt C.A."/>
            <person name="Sperisen C."/>
            <person name="Tritt A."/>
            <person name="Tisserant E."/>
            <person name="Crous P.W."/>
            <person name="Henrissat B."/>
            <person name="Nehls U."/>
            <person name="Egli S."/>
            <person name="Spatafora J.W."/>
            <person name="Grigoriev I.V."/>
            <person name="Martin F.M."/>
        </authorList>
    </citation>
    <scope>NUCLEOTIDE SEQUENCE [LARGE SCALE GENOMIC DNA]</scope>
    <source>
        <strain evidence="2 3">CBS 207.34</strain>
    </source>
</reference>
<organism evidence="2 3">
    <name type="scientific">Glonium stellatum</name>
    <dbReference type="NCBI Taxonomy" id="574774"/>
    <lineage>
        <taxon>Eukaryota</taxon>
        <taxon>Fungi</taxon>
        <taxon>Dikarya</taxon>
        <taxon>Ascomycota</taxon>
        <taxon>Pezizomycotina</taxon>
        <taxon>Dothideomycetes</taxon>
        <taxon>Pleosporomycetidae</taxon>
        <taxon>Gloniales</taxon>
        <taxon>Gloniaceae</taxon>
        <taxon>Glonium</taxon>
    </lineage>
</organism>
<feature type="chain" id="PRO_5034683984" evidence="1">
    <location>
        <begin position="22"/>
        <end position="158"/>
    </location>
</feature>
<gene>
    <name evidence="2" type="ORF">AOQ84DRAFT_226784</name>
</gene>
<dbReference type="AlphaFoldDB" id="A0A8E2F948"/>
<keyword evidence="3" id="KW-1185">Reference proteome</keyword>